<protein>
    <submittedName>
        <fullName evidence="1">(rape) hypothetical protein</fullName>
    </submittedName>
</protein>
<organism evidence="1">
    <name type="scientific">Brassica napus</name>
    <name type="common">Rape</name>
    <dbReference type="NCBI Taxonomy" id="3708"/>
    <lineage>
        <taxon>Eukaryota</taxon>
        <taxon>Viridiplantae</taxon>
        <taxon>Streptophyta</taxon>
        <taxon>Embryophyta</taxon>
        <taxon>Tracheophyta</taxon>
        <taxon>Spermatophyta</taxon>
        <taxon>Magnoliopsida</taxon>
        <taxon>eudicotyledons</taxon>
        <taxon>Gunneridae</taxon>
        <taxon>Pentapetalae</taxon>
        <taxon>rosids</taxon>
        <taxon>malvids</taxon>
        <taxon>Brassicales</taxon>
        <taxon>Brassicaceae</taxon>
        <taxon>Brassiceae</taxon>
        <taxon>Brassica</taxon>
    </lineage>
</organism>
<dbReference type="PANTHER" id="PTHR31676:SF150">
    <property type="entry name" value="DUF538 FAMILY PROTEIN"/>
    <property type="match status" value="1"/>
</dbReference>
<dbReference type="AlphaFoldDB" id="A0A816VZZ5"/>
<reference evidence="1" key="1">
    <citation type="submission" date="2021-01" db="EMBL/GenBank/DDBJ databases">
        <authorList>
            <consortium name="Genoscope - CEA"/>
            <person name="William W."/>
        </authorList>
    </citation>
    <scope>NUCLEOTIDE SEQUENCE</scope>
</reference>
<dbReference type="InterPro" id="IPR036758">
    <property type="entry name" value="At5g01610-like"/>
</dbReference>
<sequence length="201" mass="23219">MSSLFLFISFKLSHFPKAYINLLFIFEEDIQFFLAEFSHLVINQMASEEVVVVGGERAGAEIVYGAEECYKNSVELLEELGFPKGVMPLKNLVECGRVRATGFVWMKQDTPYEHFFEATNTRVSYALEVTAYVDKGCMKKMTGVKSKQMFMWVPIVEMSMEEPKSKKIYFKTPMGLGKSFHVTAFMDEEEKRNFYLENPKK</sequence>
<proteinExistence type="predicted"/>
<dbReference type="PANTHER" id="PTHR31676">
    <property type="entry name" value="T31J12.3 PROTEIN-RELATED"/>
    <property type="match status" value="1"/>
</dbReference>
<dbReference type="EMBL" id="HG994357">
    <property type="protein sequence ID" value="CAF2131090.1"/>
    <property type="molecule type" value="Genomic_DNA"/>
</dbReference>
<dbReference type="SUPFAM" id="SSF141562">
    <property type="entry name" value="At5g01610-like"/>
    <property type="match status" value="1"/>
</dbReference>
<dbReference type="InterPro" id="IPR007493">
    <property type="entry name" value="DUF538"/>
</dbReference>
<evidence type="ECO:0000313" key="1">
    <source>
        <dbReference type="EMBL" id="CAF2131090.1"/>
    </source>
</evidence>
<dbReference type="Gene3D" id="2.30.240.10">
    <property type="entry name" value="At5g01610-like"/>
    <property type="match status" value="1"/>
</dbReference>
<dbReference type="Pfam" id="PF04398">
    <property type="entry name" value="DUF538"/>
    <property type="match status" value="1"/>
</dbReference>
<gene>
    <name evidence="1" type="ORF">DARMORV10_A03P55060.1</name>
</gene>
<dbReference type="Proteomes" id="UP001295469">
    <property type="component" value="Chromosome A03"/>
</dbReference>
<accession>A0A816VZZ5</accession>
<name>A0A816VZZ5_BRANA</name>